<reference evidence="2" key="1">
    <citation type="journal article" date="2016" name="Sci. Rep.">
        <title>Genome analysis of the kiwifruit canker pathogen Pseudomonas syringae pv. actinidiae biovar 5.</title>
        <authorList>
            <person name="Fujikawa T."/>
            <person name="Sawada H."/>
        </authorList>
    </citation>
    <scope>NUCLEOTIDE SEQUENCE [LARGE SCALE GENOMIC DNA]</scope>
    <source>
        <strain evidence="2">MAFF 212061</strain>
    </source>
</reference>
<evidence type="ECO:0000313" key="1">
    <source>
        <dbReference type="EMBL" id="OZI86867.1"/>
    </source>
</evidence>
<dbReference type="EMBL" id="NKQU01000194">
    <property type="protein sequence ID" value="OZI86867.1"/>
    <property type="molecule type" value="Genomic_DNA"/>
</dbReference>
<evidence type="ECO:0000313" key="2">
    <source>
        <dbReference type="Proteomes" id="UP000217163"/>
    </source>
</evidence>
<gene>
    <name evidence="1" type="ORF">CFN58_08030</name>
</gene>
<protein>
    <submittedName>
        <fullName evidence="1">Uncharacterized protein</fullName>
    </submittedName>
</protein>
<sequence>MVTRTQLNNLAKQAPQDHRFWAAFVAHTEFLWQDTALIPDGVAWQRQWFELEILNALALAEWEEQGRADDWTAPWRATYQQDAIQLTTELLELVASNEANLDW</sequence>
<dbReference type="AlphaFoldDB" id="A0A261WLB1"/>
<organism evidence="1 2">
    <name type="scientific">Pseudomonas avellanae</name>
    <dbReference type="NCBI Taxonomy" id="46257"/>
    <lineage>
        <taxon>Bacteria</taxon>
        <taxon>Pseudomonadati</taxon>
        <taxon>Pseudomonadota</taxon>
        <taxon>Gammaproteobacteria</taxon>
        <taxon>Pseudomonadales</taxon>
        <taxon>Pseudomonadaceae</taxon>
        <taxon>Pseudomonas</taxon>
    </lineage>
</organism>
<dbReference type="Proteomes" id="UP000217163">
    <property type="component" value="Unassembled WGS sequence"/>
</dbReference>
<comment type="caution">
    <text evidence="1">The sequence shown here is derived from an EMBL/GenBank/DDBJ whole genome shotgun (WGS) entry which is preliminary data.</text>
</comment>
<name>A0A261WLB1_9PSED</name>
<accession>A0A261WLB1</accession>
<proteinExistence type="predicted"/>